<evidence type="ECO:0000259" key="1">
    <source>
        <dbReference type="PROSITE" id="PS50943"/>
    </source>
</evidence>
<accession>A0A840G2U4</accession>
<sequence length="106" mass="11488">MVEKNQLLPKGIRHIHRPPVLVGPAHALGPYVRTARKDQDLRIDDAASLFGVSVDTLSRLENGVGAVRLDKLLAVLDGLGLGLLVGTKGELANMLRRMEALHDEHA</sequence>
<dbReference type="InterPro" id="IPR001387">
    <property type="entry name" value="Cro/C1-type_HTH"/>
</dbReference>
<dbReference type="CDD" id="cd00093">
    <property type="entry name" value="HTH_XRE"/>
    <property type="match status" value="1"/>
</dbReference>
<dbReference type="AlphaFoldDB" id="A0A840G2U4"/>
<evidence type="ECO:0000313" key="2">
    <source>
        <dbReference type="EMBL" id="MBB4225617.1"/>
    </source>
</evidence>
<gene>
    <name evidence="2" type="ORF">GGD71_006430</name>
</gene>
<evidence type="ECO:0000313" key="3">
    <source>
        <dbReference type="Proteomes" id="UP000524450"/>
    </source>
</evidence>
<dbReference type="Proteomes" id="UP000524450">
    <property type="component" value="Unassembled WGS sequence"/>
</dbReference>
<feature type="domain" description="HTH cro/C1-type" evidence="1">
    <location>
        <begin position="32"/>
        <end position="91"/>
    </location>
</feature>
<dbReference type="GO" id="GO:0003677">
    <property type="term" value="F:DNA binding"/>
    <property type="evidence" value="ECO:0007669"/>
    <property type="project" value="InterPro"/>
</dbReference>
<dbReference type="InterPro" id="IPR010982">
    <property type="entry name" value="Lambda_DNA-bd_dom_sf"/>
</dbReference>
<protein>
    <submittedName>
        <fullName evidence="2">Transcriptional regulator with XRE-family HTH domain</fullName>
    </submittedName>
</protein>
<name>A0A840G2U4_9BURK</name>
<comment type="caution">
    <text evidence="2">The sequence shown here is derived from an EMBL/GenBank/DDBJ whole genome shotgun (WGS) entry which is preliminary data.</text>
</comment>
<dbReference type="SMART" id="SM00530">
    <property type="entry name" value="HTH_XRE"/>
    <property type="match status" value="1"/>
</dbReference>
<reference evidence="2 3" key="1">
    <citation type="submission" date="2020-08" db="EMBL/GenBank/DDBJ databases">
        <title>Genomic Encyclopedia of Type Strains, Phase IV (KMG-V): Genome sequencing to study the core and pangenomes of soil and plant-associated prokaryotes.</title>
        <authorList>
            <person name="Whitman W."/>
        </authorList>
    </citation>
    <scope>NUCLEOTIDE SEQUENCE [LARGE SCALE GENOMIC DNA]</scope>
    <source>
        <strain evidence="2 3">34/80</strain>
    </source>
</reference>
<dbReference type="RefSeq" id="WP_184642348.1">
    <property type="nucleotide sequence ID" value="NZ_JACIFZ010000013.1"/>
</dbReference>
<dbReference type="PROSITE" id="PS50943">
    <property type="entry name" value="HTH_CROC1"/>
    <property type="match status" value="1"/>
</dbReference>
<dbReference type="SUPFAM" id="SSF47413">
    <property type="entry name" value="lambda repressor-like DNA-binding domains"/>
    <property type="match status" value="1"/>
</dbReference>
<dbReference type="Gene3D" id="1.10.260.40">
    <property type="entry name" value="lambda repressor-like DNA-binding domains"/>
    <property type="match status" value="1"/>
</dbReference>
<dbReference type="EMBL" id="JACIFZ010000013">
    <property type="protein sequence ID" value="MBB4225617.1"/>
    <property type="molecule type" value="Genomic_DNA"/>
</dbReference>
<proteinExistence type="predicted"/>
<dbReference type="Pfam" id="PF13560">
    <property type="entry name" value="HTH_31"/>
    <property type="match status" value="1"/>
</dbReference>
<organism evidence="2 3">
    <name type="scientific">Variovorax guangxiensis</name>
    <dbReference type="NCBI Taxonomy" id="1775474"/>
    <lineage>
        <taxon>Bacteria</taxon>
        <taxon>Pseudomonadati</taxon>
        <taxon>Pseudomonadota</taxon>
        <taxon>Betaproteobacteria</taxon>
        <taxon>Burkholderiales</taxon>
        <taxon>Comamonadaceae</taxon>
        <taxon>Variovorax</taxon>
    </lineage>
</organism>